<keyword evidence="1" id="KW-0732">Signal</keyword>
<dbReference type="Pfam" id="PF18676">
    <property type="entry name" value="MBG_2"/>
    <property type="match status" value="6"/>
</dbReference>
<evidence type="ECO:0000259" key="3">
    <source>
        <dbReference type="PROSITE" id="PS50853"/>
    </source>
</evidence>
<evidence type="ECO:0008006" key="6">
    <source>
        <dbReference type="Google" id="ProtNLM"/>
    </source>
</evidence>
<evidence type="ECO:0000256" key="1">
    <source>
        <dbReference type="SAM" id="SignalP"/>
    </source>
</evidence>
<dbReference type="InterPro" id="IPR003961">
    <property type="entry name" value="FN3_dom"/>
</dbReference>
<dbReference type="RefSeq" id="WP_281256420.1">
    <property type="nucleotide sequence ID" value="NZ_MVDE01000009.1"/>
</dbReference>
<dbReference type="InterPro" id="IPR016186">
    <property type="entry name" value="C-type_lectin-like/link_sf"/>
</dbReference>
<sequence length="2069" mass="217186">MKPNYFSLLKICFLFLLMGLNPLYAVDNPPVMNGNDTSPKYYTETNTPVTVFPNFTITDAEGDNIKGLTISFNSTGHHSDQDNLSFINQSGITGSFDKNTGILKLSGDASPTNYQAAVRSITYSNDAATGSASYDQRTMTISLANSDYFSQDEGLGNGHFYQVVLTAKGFNTSSSEASAKTYYGLQGYLTAITSAEENTFIKNKIPSNIGAVWLGGSDATTEGSWLWTGGTESGTKFYDKGTNVSTGYTNWYPGEPNNDGGEDCLLMYKASRTAGTWGDGANTTGLSYIVEYGGTPSDPDINLAITTNLDMVLPKAPGGIVDNLELWLNAEKGFTYTSSTNAEWIDQSQNKMALNVSLIQSPSIGTVAPTLAENSNNFNSTIAFDGVGTGLASAVNAADFDFSEMSVFSVQQVASGVYSHTAWHYDNNGSNDLAFFIDGSTTGSQFNITVNNSSLGNLTTPVLTDDIPHLVGFTSNASSAQIYVDAATVLNVGGRSQLAANGALMIGLDADGAEAQDGDNHLKGNIGEVIMFRKKLSDLDRQKVESYLALKYGISLTGNYIASDGITSMWTDDSDGYNMDIFGIGRDDASGLNQKVSKSANDGSILTIALDPDFTSANNAGRTTDNANNKQFLVIANNGATLTAQSTELDAASGFNVRIGREWKVDATTNFSQNVNLKFDGYDNDWSLIATTNGDFSSGVTTVGALNADGEITNVSLSNGDYLTLAKIQKAPGGVTNGISLWIKANDQVFSDLGATEATNNNTIEQWSDQGPYGNNFTQVNPEKPIYLENSLNFNPQVYFNGTTAMDGASLTGLPSGSDARLMRVVASQTAAFTGNHVPFAHGTATQDQAHVIAGSVNSNSLVYGSWEATNDITSSSFWTLNKPHIIGGGFDGSSTTYLQADGVTLTTDTDGVPPTWNTVNSRMRIGADIADVTGEFWTGNIAEVVVFSANISIADQQKIDSYLALKYGITLDQTSAGDYLTSDGTVIWSASDNTGYVTDIFGIGQDDASGLNQKVSQSVNNSNSPILATTNDFTSSNFDGSRTVLGDGNFIMMGHNNGTDNSFTSSFNGGTNNRSDRVWKVDETRIVGNVYFAIPKTAITFPSGIPVLVASNDLTFNSSDDIVNLADDGTYYWASINPDNGAYLAFASTTPGFTVSETTLTIDENAGTGTFTVVLDVQPSNDVVFDVTSDKTVEATVDMATLIFTSANWDTPQTVTVTGLDDDIDRDDTATITVAVKDASSDDHFDALTDQTVGITLTDDDTAGFIVSETALTVAENAGTGSFTVVLNAEPTSDVVFDISSDKTEETTVDKATLTFTSANWNTPQTVIVTGVDDDIDRDDMATITVAVKDVSSDDTFDALTDQTVGITLTDDDVAPTVSTSAVSSITSSSVTMGGDMSDKGSADVTETGVVYSSINASPEIGGADVTQDSNGAATGIFTETIGSLAPNTTYNFQAYAINSAGTSYGGVQSFTTKQTQTITFNSLSDKAYGDSDFNPSATTSSGLTVSYSSSNTSVATIVAGKIHIVGVGSCTIYADQAGDDTYDVATQVSQGLNITQKAITVTADALQTKVYGDSDPTFTYTTSATLESGDSFSGVLSRTSGESVGSYAILQGTLTAGSNYDLTFVSKDFSITQKAITVTADALQTKVYGDSDPTFTYTASSALESGDSFSGALSRTSGESVGSYAILQGTLSAGSNYNLTFVSKDFSITQKSITVTADALQTKVYGDSDPTFTYTASSALESGDSFSGALSRTSGESVGSYAILQGTLSAGSNYNLTFVSKDFSITKKSLTITAENKSKVYDGAVYSPFTVSYSGFATGEDETDLSGTLVYSGTATTATNVGTGYVITPGGLTSSNYAITFVDGSLDITQKAITVTVDAGQTKVYGDADPTFTYTASSVLEAGDSFSGALSRTSGESVGTYAISQGSLSAGLNYDLTFVSKDFSITQKALTITAEGKSKEYDGAVYSGFTVTYAGFISGEDETDLGGALVYSGTATTATNVGTGYVITPGGLTSSNYAITFVDGSLDITQKSLTITAENKSKEYDGAVYSGFTVTYAGFITGEDETD</sequence>
<feature type="domain" description="C-type lectin" evidence="2">
    <location>
        <begin position="189"/>
        <end position="291"/>
    </location>
</feature>
<dbReference type="SMART" id="SM00034">
    <property type="entry name" value="CLECT"/>
    <property type="match status" value="1"/>
</dbReference>
<dbReference type="Pfam" id="PF26628">
    <property type="entry name" value="DUF8202"/>
    <property type="match status" value="2"/>
</dbReference>
<dbReference type="GO" id="GO:0005975">
    <property type="term" value="P:carbohydrate metabolic process"/>
    <property type="evidence" value="ECO:0007669"/>
    <property type="project" value="UniProtKB-ARBA"/>
</dbReference>
<dbReference type="InterPro" id="IPR050801">
    <property type="entry name" value="Ca-Dep_Lectins_ImmuneDev"/>
</dbReference>
<feature type="signal peptide" evidence="1">
    <location>
        <begin position="1"/>
        <end position="25"/>
    </location>
</feature>
<evidence type="ECO:0000313" key="5">
    <source>
        <dbReference type="Proteomes" id="UP000233618"/>
    </source>
</evidence>
<dbReference type="InterPro" id="IPR058515">
    <property type="entry name" value="DUF8202"/>
</dbReference>
<dbReference type="PANTHER" id="PTHR22801">
    <property type="entry name" value="LITHOSTATHINE"/>
    <property type="match status" value="1"/>
</dbReference>
<dbReference type="PROSITE" id="PS50853">
    <property type="entry name" value="FN3"/>
    <property type="match status" value="1"/>
</dbReference>
<name>A0A2N3IAE9_9BACT</name>
<gene>
    <name evidence="4" type="ORF">BZG01_07670</name>
</gene>
<dbReference type="Proteomes" id="UP000233618">
    <property type="component" value="Unassembled WGS sequence"/>
</dbReference>
<dbReference type="PROSITE" id="PS50041">
    <property type="entry name" value="C_TYPE_LECTIN_2"/>
    <property type="match status" value="1"/>
</dbReference>
<organism evidence="4 5">
    <name type="scientific">Labilibaculum manganireducens</name>
    <dbReference type="NCBI Taxonomy" id="1940525"/>
    <lineage>
        <taxon>Bacteria</taxon>
        <taxon>Pseudomonadati</taxon>
        <taxon>Bacteroidota</taxon>
        <taxon>Bacteroidia</taxon>
        <taxon>Marinilabiliales</taxon>
        <taxon>Marinifilaceae</taxon>
        <taxon>Labilibaculum</taxon>
    </lineage>
</organism>
<proteinExistence type="predicted"/>
<dbReference type="InterPro" id="IPR013320">
    <property type="entry name" value="ConA-like_dom_sf"/>
</dbReference>
<dbReference type="SUPFAM" id="SSF56436">
    <property type="entry name" value="C-type lectin-like"/>
    <property type="match status" value="1"/>
</dbReference>
<dbReference type="Pfam" id="PF00059">
    <property type="entry name" value="Lectin_C"/>
    <property type="match status" value="1"/>
</dbReference>
<dbReference type="GO" id="GO:0004553">
    <property type="term" value="F:hydrolase activity, hydrolyzing O-glycosyl compounds"/>
    <property type="evidence" value="ECO:0007669"/>
    <property type="project" value="UniProtKB-ARBA"/>
</dbReference>
<feature type="non-terminal residue" evidence="4">
    <location>
        <position position="2069"/>
    </location>
</feature>
<dbReference type="SUPFAM" id="SSF49899">
    <property type="entry name" value="Concanavalin A-like lectins/glucanases"/>
    <property type="match status" value="1"/>
</dbReference>
<dbReference type="InterPro" id="IPR041286">
    <property type="entry name" value="MBG_2"/>
</dbReference>
<dbReference type="InterPro" id="IPR001304">
    <property type="entry name" value="C-type_lectin-like"/>
</dbReference>
<protein>
    <recommendedName>
        <fullName evidence="6">C-type lectin domain-containing protein</fullName>
    </recommendedName>
</protein>
<dbReference type="Gene3D" id="3.10.100.10">
    <property type="entry name" value="Mannose-Binding Protein A, subunit A"/>
    <property type="match status" value="1"/>
</dbReference>
<feature type="chain" id="PRO_5014619520" description="C-type lectin domain-containing protein" evidence="1">
    <location>
        <begin position="26"/>
        <end position="2069"/>
    </location>
</feature>
<dbReference type="PANTHER" id="PTHR22801:SF63">
    <property type="entry name" value="C-TYPE LECTIN DOMAIN-CONTAINING PROTEIN"/>
    <property type="match status" value="1"/>
</dbReference>
<dbReference type="EMBL" id="MVDE01000009">
    <property type="protein sequence ID" value="PKQ67265.1"/>
    <property type="molecule type" value="Genomic_DNA"/>
</dbReference>
<reference evidence="4 5" key="1">
    <citation type="journal article" date="2017" name="Front. Microbiol.">
        <title>Labilibaculum manganireducens gen. nov., sp. nov. and Labilibaculum filiforme sp. nov., Novel Bacteroidetes Isolated from Subsurface Sediments of the Baltic Sea.</title>
        <authorList>
            <person name="Vandieken V."/>
            <person name="Marshall I.P."/>
            <person name="Niemann H."/>
            <person name="Engelen B."/>
            <person name="Cypionka H."/>
        </authorList>
    </citation>
    <scope>NUCLEOTIDE SEQUENCE [LARGE SCALE GENOMIC DNA]</scope>
    <source>
        <strain evidence="4 5">59.10-2M</strain>
    </source>
</reference>
<dbReference type="InterPro" id="IPR016187">
    <property type="entry name" value="CTDL_fold"/>
</dbReference>
<feature type="domain" description="Fibronectin type-III" evidence="3">
    <location>
        <begin position="1376"/>
        <end position="1477"/>
    </location>
</feature>
<keyword evidence="5" id="KW-1185">Reference proteome</keyword>
<comment type="caution">
    <text evidence="4">The sequence shown here is derived from an EMBL/GenBank/DDBJ whole genome shotgun (WGS) entry which is preliminary data.</text>
</comment>
<evidence type="ECO:0000313" key="4">
    <source>
        <dbReference type="EMBL" id="PKQ67265.1"/>
    </source>
</evidence>
<dbReference type="Gene3D" id="3.30.160.710">
    <property type="match status" value="4"/>
</dbReference>
<evidence type="ECO:0000259" key="2">
    <source>
        <dbReference type="PROSITE" id="PS50041"/>
    </source>
</evidence>
<accession>A0A2N3IAE9</accession>